<dbReference type="PANTHER" id="PTHR43321:SF37">
    <property type="entry name" value="GLUTAMATE DECARBOXYLASE"/>
    <property type="match status" value="1"/>
</dbReference>
<name>A0AAQ3WUJ1_PASNO</name>
<evidence type="ECO:0000256" key="1">
    <source>
        <dbReference type="ARBA" id="ARBA00009533"/>
    </source>
</evidence>
<gene>
    <name evidence="2" type="ORF">U9M48_022217</name>
</gene>
<dbReference type="Gene3D" id="3.90.1150.160">
    <property type="match status" value="1"/>
</dbReference>
<evidence type="ECO:0000313" key="2">
    <source>
        <dbReference type="EMBL" id="WVZ73975.1"/>
    </source>
</evidence>
<dbReference type="AlphaFoldDB" id="A0AAQ3WUJ1"/>
<keyword evidence="3" id="KW-1185">Reference proteome</keyword>
<dbReference type="GO" id="GO:0030170">
    <property type="term" value="F:pyridoxal phosphate binding"/>
    <property type="evidence" value="ECO:0007669"/>
    <property type="project" value="InterPro"/>
</dbReference>
<reference evidence="2 3" key="1">
    <citation type="submission" date="2024-02" db="EMBL/GenBank/DDBJ databases">
        <title>High-quality chromosome-scale genome assembly of Pensacola bahiagrass (Paspalum notatum Flugge var. saurae).</title>
        <authorList>
            <person name="Vega J.M."/>
            <person name="Podio M."/>
            <person name="Orjuela J."/>
            <person name="Siena L.A."/>
            <person name="Pessino S.C."/>
            <person name="Combes M.C."/>
            <person name="Mariac C."/>
            <person name="Albertini E."/>
            <person name="Pupilli F."/>
            <person name="Ortiz J.P.A."/>
            <person name="Leblanc O."/>
        </authorList>
    </citation>
    <scope>NUCLEOTIDE SEQUENCE [LARGE SCALE GENOMIC DNA]</scope>
    <source>
        <strain evidence="2">R1</strain>
        <tissue evidence="2">Leaf</tissue>
    </source>
</reference>
<dbReference type="Gene3D" id="3.40.640.10">
    <property type="entry name" value="Type I PLP-dependent aspartate aminotransferase-like (Major domain)"/>
    <property type="match status" value="1"/>
</dbReference>
<dbReference type="Proteomes" id="UP001341281">
    <property type="component" value="Chromosome 05"/>
</dbReference>
<dbReference type="InterPro" id="IPR015424">
    <property type="entry name" value="PyrdxlP-dep_Trfase"/>
</dbReference>
<evidence type="ECO:0000313" key="3">
    <source>
        <dbReference type="Proteomes" id="UP001341281"/>
    </source>
</evidence>
<dbReference type="GO" id="GO:0005829">
    <property type="term" value="C:cytosol"/>
    <property type="evidence" value="ECO:0007669"/>
    <property type="project" value="TreeGrafter"/>
</dbReference>
<comment type="similarity">
    <text evidence="1">Belongs to the group II decarboxylase family.</text>
</comment>
<proteinExistence type="inferred from homology"/>
<dbReference type="EMBL" id="CP144749">
    <property type="protein sequence ID" value="WVZ73975.1"/>
    <property type="molecule type" value="Genomic_DNA"/>
</dbReference>
<dbReference type="InterPro" id="IPR015421">
    <property type="entry name" value="PyrdxlP-dep_Trfase_major"/>
</dbReference>
<dbReference type="InterPro" id="IPR010107">
    <property type="entry name" value="Glutamate_decarboxylase"/>
</dbReference>
<sequence length="528" mass="59290">MFINRWMVNGAHRNLNRSWTGLAGPTKTFPHSPLQFAPRICRLRLPPPPDLVFSGADLVFRGRDHVFAMDRSLRKVVVSSMEHVDVAMEECDPQKVQLHVSERTPLVDAVDINARMRAGIRGDNAFQVFNPETVARKVEAEDAMPAGIMLMNQRITEAETQILGTQELLVSLQWKLAQGPDAVYLGPSINRHAVDREQVVFPVKQSTYSAQVSVYSGVHEYRWDVPIHVDAASGGFISDFLYPELEWDFRLPLHRGHQEGKKKCVHTVSALFHSVYSAQTVFNNVLHTHMLCLVTSVLIKSINVNGHKYGLVYADVGLIIAQYYQLVCLSSFEENAAVLREGVTATGRFDILSKETSVPLVAFSHKDSSGFSVFDISENLRRLGWIVAVLRVVIRGDLSRSLSERLGGDVQKILHKLDARATHAAKGLQRHRTAAQSDDGVVAKKSVLEIEREVAAHWWSVVSVQIACTSYEYRVAMCSDLAQLMRLEKWFMHQVLGPVTFVTRASQANGSQNHKDMALEMCRFWSHL</sequence>
<accession>A0AAQ3WUJ1</accession>
<dbReference type="SUPFAM" id="SSF53383">
    <property type="entry name" value="PLP-dependent transferases"/>
    <property type="match status" value="1"/>
</dbReference>
<dbReference type="GO" id="GO:0006538">
    <property type="term" value="P:L-glutamate catabolic process"/>
    <property type="evidence" value="ECO:0007669"/>
    <property type="project" value="TreeGrafter"/>
</dbReference>
<dbReference type="GO" id="GO:0004351">
    <property type="term" value="F:glutamate decarboxylase activity"/>
    <property type="evidence" value="ECO:0007669"/>
    <property type="project" value="InterPro"/>
</dbReference>
<dbReference type="PANTHER" id="PTHR43321">
    <property type="entry name" value="GLUTAMATE DECARBOXYLASE"/>
    <property type="match status" value="1"/>
</dbReference>
<organism evidence="2 3">
    <name type="scientific">Paspalum notatum var. saurae</name>
    <dbReference type="NCBI Taxonomy" id="547442"/>
    <lineage>
        <taxon>Eukaryota</taxon>
        <taxon>Viridiplantae</taxon>
        <taxon>Streptophyta</taxon>
        <taxon>Embryophyta</taxon>
        <taxon>Tracheophyta</taxon>
        <taxon>Spermatophyta</taxon>
        <taxon>Magnoliopsida</taxon>
        <taxon>Liliopsida</taxon>
        <taxon>Poales</taxon>
        <taxon>Poaceae</taxon>
        <taxon>PACMAD clade</taxon>
        <taxon>Panicoideae</taxon>
        <taxon>Andropogonodae</taxon>
        <taxon>Paspaleae</taxon>
        <taxon>Paspalinae</taxon>
        <taxon>Paspalum</taxon>
    </lineage>
</organism>
<protein>
    <submittedName>
        <fullName evidence="2">Uncharacterized protein</fullName>
    </submittedName>
</protein>